<protein>
    <submittedName>
        <fullName evidence="1">Uncharacterized protein</fullName>
    </submittedName>
</protein>
<dbReference type="AlphaFoldDB" id="A0A382M462"/>
<accession>A0A382M462</accession>
<evidence type="ECO:0000313" key="1">
    <source>
        <dbReference type="EMBL" id="SVC43646.1"/>
    </source>
</evidence>
<organism evidence="1">
    <name type="scientific">marine metagenome</name>
    <dbReference type="NCBI Taxonomy" id="408172"/>
    <lineage>
        <taxon>unclassified sequences</taxon>
        <taxon>metagenomes</taxon>
        <taxon>ecological metagenomes</taxon>
    </lineage>
</organism>
<dbReference type="PROSITE" id="PS51257">
    <property type="entry name" value="PROKAR_LIPOPROTEIN"/>
    <property type="match status" value="1"/>
</dbReference>
<dbReference type="EMBL" id="UINC01091123">
    <property type="protein sequence ID" value="SVC43646.1"/>
    <property type="molecule type" value="Genomic_DNA"/>
</dbReference>
<feature type="non-terminal residue" evidence="1">
    <location>
        <position position="151"/>
    </location>
</feature>
<reference evidence="1" key="1">
    <citation type="submission" date="2018-05" db="EMBL/GenBank/DDBJ databases">
        <authorList>
            <person name="Lanie J.A."/>
            <person name="Ng W.-L."/>
            <person name="Kazmierczak K.M."/>
            <person name="Andrzejewski T.M."/>
            <person name="Davidsen T.M."/>
            <person name="Wayne K.J."/>
            <person name="Tettelin H."/>
            <person name="Glass J.I."/>
            <person name="Rusch D."/>
            <person name="Podicherti R."/>
            <person name="Tsui H.-C.T."/>
            <person name="Winkler M.E."/>
        </authorList>
    </citation>
    <scope>NUCLEOTIDE SEQUENCE</scope>
</reference>
<name>A0A382M462_9ZZZZ</name>
<gene>
    <name evidence="1" type="ORF">METZ01_LOCUS296500</name>
</gene>
<proteinExistence type="predicted"/>
<sequence>MKSILRYLIIFPILLISFSCDETVTDSEVYNGDILGSWMLTGLTGTYTYVIDLPEDGYGQTWAADTSFGIRIKWNYADAILGSSADNAMFWVPGVEFAVGDISLYTVATYDLPTMQAAEFGLIGVFEDAPSLGADATYKMKGTYPGIFYNY</sequence>